<accession>A0ABT8KXI7</accession>
<dbReference type="InterPro" id="IPR003607">
    <property type="entry name" value="HD/PDEase_dom"/>
</dbReference>
<organism evidence="2 3">
    <name type="scientific">Splendidivirga corallicola</name>
    <dbReference type="NCBI Taxonomy" id="3051826"/>
    <lineage>
        <taxon>Bacteria</taxon>
        <taxon>Pseudomonadati</taxon>
        <taxon>Bacteroidota</taxon>
        <taxon>Cytophagia</taxon>
        <taxon>Cytophagales</taxon>
        <taxon>Splendidivirgaceae</taxon>
        <taxon>Splendidivirga</taxon>
    </lineage>
</organism>
<feature type="domain" description="HD" evidence="1">
    <location>
        <begin position="33"/>
        <end position="131"/>
    </location>
</feature>
<evidence type="ECO:0000313" key="2">
    <source>
        <dbReference type="EMBL" id="MDN5204884.1"/>
    </source>
</evidence>
<comment type="caution">
    <text evidence="2">The sequence shown here is derived from an EMBL/GenBank/DDBJ whole genome shotgun (WGS) entry which is preliminary data.</text>
</comment>
<keyword evidence="3" id="KW-1185">Reference proteome</keyword>
<evidence type="ECO:0000259" key="1">
    <source>
        <dbReference type="Pfam" id="PF01966"/>
    </source>
</evidence>
<proteinExistence type="predicted"/>
<gene>
    <name evidence="2" type="ORF">QQ008_26065</name>
</gene>
<dbReference type="InterPro" id="IPR006674">
    <property type="entry name" value="HD_domain"/>
</dbReference>
<dbReference type="Pfam" id="PF01966">
    <property type="entry name" value="HD"/>
    <property type="match status" value="1"/>
</dbReference>
<sequence>MSEQTSDILVRSSEFVKRLLKEHLPPKLCYHNLDHTEYVVKSARKIGIESGLDEHDLDCVSLAAWFHDTGFTQCYQGHESVSERIAYNFLTKEAIDNSTLNKILNCIRATKMPQTPGDLLEKVICDADMFHLSDKDYWSKSELLRLELMNYCKKPIEKYDWYKQNIAFLMKHHYFTDFGVSQLEKQKAKNLLRSDQYDYPRGMINQ</sequence>
<name>A0ABT8KXI7_9BACT</name>
<dbReference type="Proteomes" id="UP001172082">
    <property type="component" value="Unassembled WGS sequence"/>
</dbReference>
<evidence type="ECO:0000313" key="3">
    <source>
        <dbReference type="Proteomes" id="UP001172082"/>
    </source>
</evidence>
<dbReference type="EMBL" id="JAUJEA010000013">
    <property type="protein sequence ID" value="MDN5204884.1"/>
    <property type="molecule type" value="Genomic_DNA"/>
</dbReference>
<dbReference type="CDD" id="cd00077">
    <property type="entry name" value="HDc"/>
    <property type="match status" value="1"/>
</dbReference>
<protein>
    <submittedName>
        <fullName evidence="2">HD domain-containing protein</fullName>
    </submittedName>
</protein>
<dbReference type="RefSeq" id="WP_346754906.1">
    <property type="nucleotide sequence ID" value="NZ_JAUJEA010000013.1"/>
</dbReference>
<dbReference type="SUPFAM" id="SSF109604">
    <property type="entry name" value="HD-domain/PDEase-like"/>
    <property type="match status" value="1"/>
</dbReference>
<reference evidence="2" key="1">
    <citation type="submission" date="2023-06" db="EMBL/GenBank/DDBJ databases">
        <title>Genomic of Parafulvivirga corallium.</title>
        <authorList>
            <person name="Wang G."/>
        </authorList>
    </citation>
    <scope>NUCLEOTIDE SEQUENCE</scope>
    <source>
        <strain evidence="2">BMA10</strain>
    </source>
</reference>
<dbReference type="Gene3D" id="1.10.3210.10">
    <property type="entry name" value="Hypothetical protein af1432"/>
    <property type="match status" value="1"/>
</dbReference>